<evidence type="ECO:0000256" key="4">
    <source>
        <dbReference type="ARBA" id="ARBA00022723"/>
    </source>
</evidence>
<comment type="function">
    <text evidence="11">Catalyzes the ATP-dependent amination of UTP to CTP with either L-glutamine or ammonia as the source of nitrogen. Regulates intracellular CTP levels through interactions with the four ribonucleotide triphosphates.</text>
</comment>
<name>A0A928DQT0_9BACT</name>
<comment type="activity regulation">
    <text evidence="11">Allosterically activated by GTP, when glutamine is the substrate; GTP has no effect on the reaction when ammonia is the substrate. The allosteric effector GTP functions by stabilizing the protein conformation that binds the tetrahedral intermediate(s) formed during glutamine hydrolysis. Inhibited by the product CTP, via allosteric rather than competitive inhibition.</text>
</comment>
<keyword evidence="4 11" id="KW-0479">Metal-binding</keyword>
<evidence type="ECO:0000256" key="5">
    <source>
        <dbReference type="ARBA" id="ARBA00022741"/>
    </source>
</evidence>
<dbReference type="HAMAP" id="MF_01227">
    <property type="entry name" value="PyrG"/>
    <property type="match status" value="1"/>
</dbReference>
<sequence length="529" mass="58679">MSKFIIITGGVVSSLGKGISGASIGKLLQLNGLKVNMIKCDPYINVDPGTMSPYQHGEVFVTTDGAEADLDLGHYERFLDVNMTRGNTNTAGNIYQTVIDKERRGEYLGATVQVIPHITNEIKKRFTAFENDVDVSIIEIGGTVGDIESLPFLEAARQLRLEKGAQNVISVHVTLIPYIAVAQELKTKPTQHSVNKLREVGIEPSMLICRTEQPISQHLKEKISLFCSVPSKAVIECADAKSIYHVPEMFYKQEVDKQIINLLGLKPTQEVDTDWFKYFDDALTPSKTVKIAIAGKYSELQDAYKSVSEALRHAGMNNDAKVEISYVNTEKDNVVEKLAHVDGILIPGGFGNRGIEGKIETIKYAREQKKPFLGICVGMQCAVIEAARNLCGLHDANSTEFDPTTKDPIVDLIPQQKNVVYKGGTMRLGNYTADLKEGSLAARLYGKEQIVERHRHRYEMNPAYVKQLADAGLKVTGWHEGALPEIVEREDHPYFIAGQFHPEFGSRPMKPHPLFDGLIKASLKQKEGK</sequence>
<accession>A0A928DQT0</accession>
<evidence type="ECO:0000259" key="13">
    <source>
        <dbReference type="Pfam" id="PF06418"/>
    </source>
</evidence>
<dbReference type="Pfam" id="PF00117">
    <property type="entry name" value="GATase"/>
    <property type="match status" value="1"/>
</dbReference>
<keyword evidence="5 11" id="KW-0547">Nucleotide-binding</keyword>
<evidence type="ECO:0000256" key="3">
    <source>
        <dbReference type="ARBA" id="ARBA00022598"/>
    </source>
</evidence>
<feature type="binding site" evidence="11">
    <location>
        <position position="222"/>
    </location>
    <ligand>
        <name>CTP</name>
        <dbReference type="ChEBI" id="CHEBI:37563"/>
        <note>allosteric inhibitor</note>
    </ligand>
</feature>
<feature type="binding site" evidence="11">
    <location>
        <position position="139"/>
    </location>
    <ligand>
        <name>Mg(2+)</name>
        <dbReference type="ChEBI" id="CHEBI:18420"/>
    </ligand>
</feature>
<dbReference type="GO" id="GO:0097268">
    <property type="term" value="C:cytoophidium"/>
    <property type="evidence" value="ECO:0007669"/>
    <property type="project" value="UniProtKB-ARBA"/>
</dbReference>
<evidence type="ECO:0000256" key="1">
    <source>
        <dbReference type="ARBA" id="ARBA00005171"/>
    </source>
</evidence>
<comment type="catalytic activity">
    <reaction evidence="11">
        <text>UTP + NH4(+) + ATP = CTP + ADP + phosphate + 2 H(+)</text>
        <dbReference type="Rhea" id="RHEA:16597"/>
        <dbReference type="ChEBI" id="CHEBI:15378"/>
        <dbReference type="ChEBI" id="CHEBI:28938"/>
        <dbReference type="ChEBI" id="CHEBI:30616"/>
        <dbReference type="ChEBI" id="CHEBI:37563"/>
        <dbReference type="ChEBI" id="CHEBI:43474"/>
        <dbReference type="ChEBI" id="CHEBI:46398"/>
        <dbReference type="ChEBI" id="CHEBI:456216"/>
    </reaction>
</comment>
<evidence type="ECO:0000256" key="10">
    <source>
        <dbReference type="ARBA" id="ARBA00047781"/>
    </source>
</evidence>
<comment type="miscellaneous">
    <text evidence="11">CTPSs have evolved a hybrid strategy for distinguishing between UTP and CTP. The overlapping regions of the product feedback inhibitory and substrate sites recognize a common feature in both compounds, the triphosphate moiety. To differentiate isosteric substrate and product pyrimidine rings, an additional pocket far from the expected kinase/ligase catalytic site, specifically recognizes the cytosine and ribose portions of the product inhibitor.</text>
</comment>
<dbReference type="Gene3D" id="3.40.50.300">
    <property type="entry name" value="P-loop containing nucleotide triphosphate hydrolases"/>
    <property type="match status" value="1"/>
</dbReference>
<comment type="pathway">
    <text evidence="1 11">Pyrimidine metabolism; CTP biosynthesis via de novo pathway; CTP from UDP: step 2/2.</text>
</comment>
<dbReference type="Proteomes" id="UP000725649">
    <property type="component" value="Unassembled WGS sequence"/>
</dbReference>
<dbReference type="PANTHER" id="PTHR11550">
    <property type="entry name" value="CTP SYNTHASE"/>
    <property type="match status" value="1"/>
</dbReference>
<feature type="region of interest" description="Amidoligase domain" evidence="11">
    <location>
        <begin position="1"/>
        <end position="265"/>
    </location>
</feature>
<dbReference type="EMBL" id="SUVG01000007">
    <property type="protein sequence ID" value="MBE6421725.1"/>
    <property type="molecule type" value="Genomic_DNA"/>
</dbReference>
<feature type="binding site" evidence="11">
    <location>
        <begin position="186"/>
        <end position="191"/>
    </location>
    <ligand>
        <name>CTP</name>
        <dbReference type="ChEBI" id="CHEBI:37563"/>
        <note>allosteric inhibitor</note>
    </ligand>
</feature>
<feature type="binding site" evidence="11">
    <location>
        <position position="349"/>
    </location>
    <ligand>
        <name>L-glutamine</name>
        <dbReference type="ChEBI" id="CHEBI:58359"/>
    </ligand>
</feature>
<dbReference type="GO" id="GO:0046872">
    <property type="term" value="F:metal ion binding"/>
    <property type="evidence" value="ECO:0007669"/>
    <property type="project" value="UniProtKB-KW"/>
</dbReference>
<dbReference type="EC" id="6.3.4.2" evidence="11"/>
<feature type="binding site" evidence="11">
    <location>
        <position position="457"/>
    </location>
    <ligand>
        <name>L-glutamine</name>
        <dbReference type="ChEBI" id="CHEBI:58359"/>
    </ligand>
</feature>
<comment type="catalytic activity">
    <reaction evidence="10 11">
        <text>UTP + L-glutamine + ATP + H2O = CTP + L-glutamate + ADP + phosphate + 2 H(+)</text>
        <dbReference type="Rhea" id="RHEA:26426"/>
        <dbReference type="ChEBI" id="CHEBI:15377"/>
        <dbReference type="ChEBI" id="CHEBI:15378"/>
        <dbReference type="ChEBI" id="CHEBI:29985"/>
        <dbReference type="ChEBI" id="CHEBI:30616"/>
        <dbReference type="ChEBI" id="CHEBI:37563"/>
        <dbReference type="ChEBI" id="CHEBI:43474"/>
        <dbReference type="ChEBI" id="CHEBI:46398"/>
        <dbReference type="ChEBI" id="CHEBI:58359"/>
        <dbReference type="ChEBI" id="CHEBI:456216"/>
        <dbReference type="EC" id="6.3.4.2"/>
    </reaction>
</comment>
<keyword evidence="6 11" id="KW-0067">ATP-binding</keyword>
<keyword evidence="7 11" id="KW-0460">Magnesium</keyword>
<dbReference type="SUPFAM" id="SSF52540">
    <property type="entry name" value="P-loop containing nucleoside triphosphate hydrolases"/>
    <property type="match status" value="1"/>
</dbReference>
<feature type="binding site" evidence="11">
    <location>
        <begin position="146"/>
        <end position="148"/>
    </location>
    <ligand>
        <name>CTP</name>
        <dbReference type="ChEBI" id="CHEBI:37563"/>
        <note>allosteric inhibitor</note>
    </ligand>
</feature>
<feature type="binding site" evidence="11">
    <location>
        <position position="54"/>
    </location>
    <ligand>
        <name>L-glutamine</name>
        <dbReference type="ChEBI" id="CHEBI:58359"/>
    </ligand>
</feature>
<dbReference type="SUPFAM" id="SSF52317">
    <property type="entry name" value="Class I glutamine amidotransferase-like"/>
    <property type="match status" value="1"/>
</dbReference>
<dbReference type="NCBIfam" id="NF003792">
    <property type="entry name" value="PRK05380.1"/>
    <property type="match status" value="1"/>
</dbReference>
<dbReference type="GO" id="GO:0005829">
    <property type="term" value="C:cytosol"/>
    <property type="evidence" value="ECO:0007669"/>
    <property type="project" value="TreeGrafter"/>
</dbReference>
<feature type="domain" description="Glutamine amidotransferase" evidence="12">
    <location>
        <begin position="300"/>
        <end position="520"/>
    </location>
</feature>
<dbReference type="GO" id="GO:0042802">
    <property type="term" value="F:identical protein binding"/>
    <property type="evidence" value="ECO:0007669"/>
    <property type="project" value="TreeGrafter"/>
</dbReference>
<feature type="binding site" evidence="11">
    <location>
        <position position="222"/>
    </location>
    <ligand>
        <name>UTP</name>
        <dbReference type="ChEBI" id="CHEBI:46398"/>
    </ligand>
</feature>
<dbReference type="PROSITE" id="PS51273">
    <property type="entry name" value="GATASE_TYPE_1"/>
    <property type="match status" value="1"/>
</dbReference>
<evidence type="ECO:0000256" key="2">
    <source>
        <dbReference type="ARBA" id="ARBA00007533"/>
    </source>
</evidence>
<feature type="domain" description="CTP synthase N-terminal" evidence="13">
    <location>
        <begin position="3"/>
        <end position="265"/>
    </location>
</feature>
<feature type="binding site" evidence="11">
    <location>
        <begin position="14"/>
        <end position="19"/>
    </location>
    <ligand>
        <name>ATP</name>
        <dbReference type="ChEBI" id="CHEBI:30616"/>
    </ligand>
</feature>
<feature type="active site" description="Nucleophile; for glutamine hydrolysis" evidence="11">
    <location>
        <position position="376"/>
    </location>
</feature>
<dbReference type="AlphaFoldDB" id="A0A928DQT0"/>
<dbReference type="InterPro" id="IPR033828">
    <property type="entry name" value="GATase1_CTP_Synthase"/>
</dbReference>
<keyword evidence="3 11" id="KW-0436">Ligase</keyword>
<feature type="active site" evidence="11">
    <location>
        <position position="501"/>
    </location>
</feature>
<dbReference type="GO" id="GO:0003883">
    <property type="term" value="F:CTP synthase activity"/>
    <property type="evidence" value="ECO:0007669"/>
    <property type="project" value="UniProtKB-UniRule"/>
</dbReference>
<dbReference type="CDD" id="cd01746">
    <property type="entry name" value="GATase1_CTP_Synthase"/>
    <property type="match status" value="1"/>
</dbReference>
<dbReference type="GO" id="GO:0005524">
    <property type="term" value="F:ATP binding"/>
    <property type="evidence" value="ECO:0007669"/>
    <property type="project" value="UniProtKB-KW"/>
</dbReference>
<proteinExistence type="inferred from homology"/>
<evidence type="ECO:0000313" key="15">
    <source>
        <dbReference type="Proteomes" id="UP000725649"/>
    </source>
</evidence>
<dbReference type="InterPro" id="IPR004468">
    <property type="entry name" value="CTP_synthase"/>
</dbReference>
<dbReference type="InterPro" id="IPR027417">
    <property type="entry name" value="P-loop_NTPase"/>
</dbReference>
<dbReference type="Gene3D" id="3.40.50.880">
    <property type="match status" value="1"/>
</dbReference>
<dbReference type="FunFam" id="3.40.50.880:FF:000002">
    <property type="entry name" value="CTP synthase"/>
    <property type="match status" value="1"/>
</dbReference>
<evidence type="ECO:0000256" key="8">
    <source>
        <dbReference type="ARBA" id="ARBA00022962"/>
    </source>
</evidence>
<comment type="caution">
    <text evidence="11">Lacks conserved residue(s) required for the propagation of feature annotation.</text>
</comment>
<evidence type="ECO:0000256" key="7">
    <source>
        <dbReference type="ARBA" id="ARBA00022842"/>
    </source>
</evidence>
<gene>
    <name evidence="11" type="primary">pyrG</name>
    <name evidence="14" type="ORF">E7027_06355</name>
</gene>
<dbReference type="NCBIfam" id="TIGR00337">
    <property type="entry name" value="PyrG"/>
    <property type="match status" value="1"/>
</dbReference>
<dbReference type="GO" id="GO:0044210">
    <property type="term" value="P:'de novo' CTP biosynthetic process"/>
    <property type="evidence" value="ECO:0007669"/>
    <property type="project" value="UniProtKB-UniRule"/>
</dbReference>
<evidence type="ECO:0000259" key="12">
    <source>
        <dbReference type="Pfam" id="PF00117"/>
    </source>
</evidence>
<dbReference type="PANTHER" id="PTHR11550:SF0">
    <property type="entry name" value="CTP SYNTHASE-RELATED"/>
    <property type="match status" value="1"/>
</dbReference>
<comment type="catalytic activity">
    <reaction evidence="11">
        <text>L-glutamine + H2O = L-glutamate + NH4(+)</text>
        <dbReference type="Rhea" id="RHEA:15889"/>
        <dbReference type="ChEBI" id="CHEBI:15377"/>
        <dbReference type="ChEBI" id="CHEBI:28938"/>
        <dbReference type="ChEBI" id="CHEBI:29985"/>
        <dbReference type="ChEBI" id="CHEBI:58359"/>
    </reaction>
</comment>
<feature type="active site" evidence="11">
    <location>
        <position position="503"/>
    </location>
</feature>
<evidence type="ECO:0000256" key="11">
    <source>
        <dbReference type="HAMAP-Rule" id="MF_01227"/>
    </source>
</evidence>
<organism evidence="14 15">
    <name type="scientific">Candidatus Avelusimicrobium gallicola</name>
    <dbReference type="NCBI Taxonomy" id="2562704"/>
    <lineage>
        <taxon>Bacteria</taxon>
        <taxon>Pseudomonadati</taxon>
        <taxon>Elusimicrobiota</taxon>
        <taxon>Elusimicrobia</taxon>
        <taxon>Elusimicrobiales</taxon>
        <taxon>Elusimicrobiaceae</taxon>
        <taxon>Candidatus Avelusimicrobium</taxon>
    </lineage>
</organism>
<comment type="similarity">
    <text evidence="2 11">Belongs to the CTP synthase family.</text>
</comment>
<dbReference type="GO" id="GO:0019856">
    <property type="term" value="P:pyrimidine nucleobase biosynthetic process"/>
    <property type="evidence" value="ECO:0007669"/>
    <property type="project" value="TreeGrafter"/>
</dbReference>
<feature type="binding site" evidence="11">
    <location>
        <position position="240"/>
    </location>
    <ligand>
        <name>ATP</name>
        <dbReference type="ChEBI" id="CHEBI:30616"/>
    </ligand>
</feature>
<feature type="binding site" evidence="11">
    <location>
        <position position="13"/>
    </location>
    <ligand>
        <name>CTP</name>
        <dbReference type="ChEBI" id="CHEBI:37563"/>
        <note>allosteric inhibitor</note>
    </ligand>
</feature>
<feature type="binding site" evidence="11">
    <location>
        <begin position="186"/>
        <end position="191"/>
    </location>
    <ligand>
        <name>UTP</name>
        <dbReference type="ChEBI" id="CHEBI:46398"/>
    </ligand>
</feature>
<comment type="subunit">
    <text evidence="11">Homotetramer.</text>
</comment>
<dbReference type="InterPro" id="IPR029062">
    <property type="entry name" value="Class_I_gatase-like"/>
</dbReference>
<comment type="caution">
    <text evidence="14">The sequence shown here is derived from an EMBL/GenBank/DDBJ whole genome shotgun (WGS) entry which is preliminary data.</text>
</comment>
<dbReference type="CDD" id="cd03113">
    <property type="entry name" value="CTPS_N"/>
    <property type="match status" value="1"/>
</dbReference>
<feature type="binding site" evidence="11">
    <location>
        <position position="400"/>
    </location>
    <ligand>
        <name>L-glutamine</name>
        <dbReference type="ChEBI" id="CHEBI:58359"/>
    </ligand>
</feature>
<feature type="binding site" evidence="11">
    <location>
        <position position="71"/>
    </location>
    <ligand>
        <name>ATP</name>
        <dbReference type="ChEBI" id="CHEBI:30616"/>
    </ligand>
</feature>
<reference evidence="14" key="1">
    <citation type="submission" date="2019-04" db="EMBL/GenBank/DDBJ databases">
        <title>Evolution of Biomass-Degrading Anaerobic Consortia Revealed by Metagenomics.</title>
        <authorList>
            <person name="Peng X."/>
        </authorList>
    </citation>
    <scope>NUCLEOTIDE SEQUENCE</scope>
    <source>
        <strain evidence="14">SIG66</strain>
    </source>
</reference>
<evidence type="ECO:0000256" key="9">
    <source>
        <dbReference type="ARBA" id="ARBA00022975"/>
    </source>
</evidence>
<evidence type="ECO:0000313" key="14">
    <source>
        <dbReference type="EMBL" id="MBE6421725.1"/>
    </source>
</evidence>
<dbReference type="FunFam" id="3.40.50.300:FF:000009">
    <property type="entry name" value="CTP synthase"/>
    <property type="match status" value="1"/>
</dbReference>
<feature type="binding site" evidence="11">
    <location>
        <position position="13"/>
    </location>
    <ligand>
        <name>UTP</name>
        <dbReference type="ChEBI" id="CHEBI:46398"/>
    </ligand>
</feature>
<dbReference type="InterPro" id="IPR017456">
    <property type="entry name" value="CTP_synthase_N"/>
</dbReference>
<feature type="binding site" evidence="11">
    <location>
        <position position="71"/>
    </location>
    <ligand>
        <name>Mg(2+)</name>
        <dbReference type="ChEBI" id="CHEBI:18420"/>
    </ligand>
</feature>
<evidence type="ECO:0000256" key="6">
    <source>
        <dbReference type="ARBA" id="ARBA00022840"/>
    </source>
</evidence>
<keyword evidence="8 11" id="KW-0315">Glutamine amidotransferase</keyword>
<dbReference type="InterPro" id="IPR017926">
    <property type="entry name" value="GATASE"/>
</dbReference>
<dbReference type="Pfam" id="PF06418">
    <property type="entry name" value="CTP_synth_N"/>
    <property type="match status" value="1"/>
</dbReference>
<protein>
    <recommendedName>
        <fullName evidence="11">CTP synthase</fullName>
        <ecNumber evidence="11">6.3.4.2</ecNumber>
    </recommendedName>
    <alternativeName>
        <fullName evidence="11">Cytidine 5'-triphosphate synthase</fullName>
    </alternativeName>
    <alternativeName>
        <fullName evidence="11">Cytidine triphosphate synthetase</fullName>
        <shortName evidence="11">CTP synthetase</shortName>
        <shortName evidence="11">CTPS</shortName>
    </alternativeName>
    <alternativeName>
        <fullName evidence="11">UTP--ammonia ligase</fullName>
    </alternativeName>
</protein>
<keyword evidence="9 11" id="KW-0665">Pyrimidine biosynthesis</keyword>